<keyword evidence="9 16" id="KW-0547">Nucleotide-binding</keyword>
<evidence type="ECO:0000256" key="9">
    <source>
        <dbReference type="ARBA" id="ARBA00022741"/>
    </source>
</evidence>
<dbReference type="Pfam" id="PF03309">
    <property type="entry name" value="Pan_kinase"/>
    <property type="match status" value="1"/>
</dbReference>
<dbReference type="GO" id="GO:0004594">
    <property type="term" value="F:pantothenate kinase activity"/>
    <property type="evidence" value="ECO:0007669"/>
    <property type="project" value="UniProtKB-UniRule"/>
</dbReference>
<accession>A0A9D9D946</accession>
<dbReference type="EC" id="2.7.1.33" evidence="6 16"/>
<dbReference type="GO" id="GO:0015937">
    <property type="term" value="P:coenzyme A biosynthetic process"/>
    <property type="evidence" value="ECO:0007669"/>
    <property type="project" value="UniProtKB-UniRule"/>
</dbReference>
<dbReference type="PANTHER" id="PTHR34265">
    <property type="entry name" value="TYPE III PANTOTHENATE KINASE"/>
    <property type="match status" value="1"/>
</dbReference>
<comment type="similarity">
    <text evidence="14 16">Belongs to the type III pantothenate kinase family.</text>
</comment>
<evidence type="ECO:0000256" key="2">
    <source>
        <dbReference type="ARBA" id="ARBA00001958"/>
    </source>
</evidence>
<dbReference type="NCBIfam" id="TIGR00671">
    <property type="entry name" value="baf"/>
    <property type="match status" value="1"/>
</dbReference>
<evidence type="ECO:0000256" key="7">
    <source>
        <dbReference type="ARBA" id="ARBA00022490"/>
    </source>
</evidence>
<comment type="subunit">
    <text evidence="5 16">Homodimer.</text>
</comment>
<dbReference type="PANTHER" id="PTHR34265:SF1">
    <property type="entry name" value="TYPE III PANTOTHENATE KINASE"/>
    <property type="match status" value="1"/>
</dbReference>
<proteinExistence type="inferred from homology"/>
<reference evidence="17" key="1">
    <citation type="submission" date="2020-10" db="EMBL/GenBank/DDBJ databases">
        <authorList>
            <person name="Gilroy R."/>
        </authorList>
    </citation>
    <scope>NUCLEOTIDE SEQUENCE</scope>
    <source>
        <strain evidence="17">1748</strain>
    </source>
</reference>
<keyword evidence="7 16" id="KW-0963">Cytoplasm</keyword>
<evidence type="ECO:0000256" key="14">
    <source>
        <dbReference type="ARBA" id="ARBA00038036"/>
    </source>
</evidence>
<keyword evidence="8 16" id="KW-0808">Transferase</keyword>
<evidence type="ECO:0000256" key="6">
    <source>
        <dbReference type="ARBA" id="ARBA00012102"/>
    </source>
</evidence>
<dbReference type="EMBL" id="JADING010000059">
    <property type="protein sequence ID" value="MBO8414254.1"/>
    <property type="molecule type" value="Genomic_DNA"/>
</dbReference>
<dbReference type="GO" id="GO:0046872">
    <property type="term" value="F:metal ion binding"/>
    <property type="evidence" value="ECO:0007669"/>
    <property type="project" value="UniProtKB-KW"/>
</dbReference>
<feature type="binding site" evidence="16">
    <location>
        <position position="169"/>
    </location>
    <ligand>
        <name>substrate</name>
    </ligand>
</feature>
<evidence type="ECO:0000256" key="16">
    <source>
        <dbReference type="HAMAP-Rule" id="MF_01274"/>
    </source>
</evidence>
<keyword evidence="16" id="KW-0479">Metal-binding</keyword>
<comment type="function">
    <text evidence="16">Catalyzes the phosphorylation of pantothenate (Pan), the first step in CoA biosynthesis.</text>
</comment>
<evidence type="ECO:0000256" key="13">
    <source>
        <dbReference type="ARBA" id="ARBA00022993"/>
    </source>
</evidence>
<feature type="binding site" evidence="16">
    <location>
        <begin position="11"/>
        <end position="18"/>
    </location>
    <ligand>
        <name>ATP</name>
        <dbReference type="ChEBI" id="CHEBI:30616"/>
    </ligand>
</feature>
<evidence type="ECO:0000256" key="10">
    <source>
        <dbReference type="ARBA" id="ARBA00022777"/>
    </source>
</evidence>
<comment type="caution">
    <text evidence="17">The sequence shown here is derived from an EMBL/GenBank/DDBJ whole genome shotgun (WGS) entry which is preliminary data.</text>
</comment>
<evidence type="ECO:0000256" key="3">
    <source>
        <dbReference type="ARBA" id="ARBA00004496"/>
    </source>
</evidence>
<comment type="pathway">
    <text evidence="4 16">Cofactor biosynthesis; coenzyme A biosynthesis; CoA from (R)-pantothenate: step 1/5.</text>
</comment>
<comment type="cofactor">
    <cofactor evidence="2">
        <name>K(+)</name>
        <dbReference type="ChEBI" id="CHEBI:29103"/>
    </cofactor>
</comment>
<protein>
    <recommendedName>
        <fullName evidence="15 16">Type III pantothenate kinase</fullName>
        <ecNumber evidence="6 16">2.7.1.33</ecNumber>
    </recommendedName>
    <alternativeName>
        <fullName evidence="16">PanK-III</fullName>
    </alternativeName>
    <alternativeName>
        <fullName evidence="16">Pantothenic acid kinase</fullName>
    </alternativeName>
</protein>
<comment type="caution">
    <text evidence="16">Lacks conserved residue(s) required for the propagation of feature annotation.</text>
</comment>
<dbReference type="InterPro" id="IPR043129">
    <property type="entry name" value="ATPase_NBD"/>
</dbReference>
<keyword evidence="11 16" id="KW-0067">ATP-binding</keyword>
<evidence type="ECO:0000256" key="12">
    <source>
        <dbReference type="ARBA" id="ARBA00022958"/>
    </source>
</evidence>
<dbReference type="CDD" id="cd24015">
    <property type="entry name" value="ASKHA_NBD_PanK-III"/>
    <property type="match status" value="1"/>
</dbReference>
<dbReference type="AlphaFoldDB" id="A0A9D9D946"/>
<evidence type="ECO:0000256" key="11">
    <source>
        <dbReference type="ARBA" id="ARBA00022840"/>
    </source>
</evidence>
<evidence type="ECO:0000256" key="8">
    <source>
        <dbReference type="ARBA" id="ARBA00022679"/>
    </source>
</evidence>
<evidence type="ECO:0000313" key="18">
    <source>
        <dbReference type="Proteomes" id="UP000823629"/>
    </source>
</evidence>
<keyword evidence="13 16" id="KW-0173">Coenzyme A biosynthesis</keyword>
<dbReference type="GO" id="GO:0005524">
    <property type="term" value="F:ATP binding"/>
    <property type="evidence" value="ECO:0007669"/>
    <property type="project" value="UniProtKB-UniRule"/>
</dbReference>
<evidence type="ECO:0000256" key="5">
    <source>
        <dbReference type="ARBA" id="ARBA00011738"/>
    </source>
</evidence>
<keyword evidence="10 16" id="KW-0418">Kinase</keyword>
<gene>
    <name evidence="16" type="primary">coaX</name>
    <name evidence="17" type="ORF">IAC78_02075</name>
</gene>
<sequence length="246" mass="27875">MDSFKQRLIVDIGNTFYKYLFGGIVLSCKDPKIIFENFKRVNIEIAVCYYSSVNKANLRKLKEAFKDSEFIELKNTVTEEELEKMKLIVDNFSYLGDDMFFDLCGGHASSLLVDIGTANKILYIDENGKFQGGAIGVGFYMHNKALSDNTSLLELFDVTLPPDLISLNTKDAINASLLYGEAFKVISYYRYYLKRNPDLKLIVSGGGAKLLMQVFSKLNFDSYIYVDSLVLKGMRRVLSLKGEEND</sequence>
<reference evidence="17" key="2">
    <citation type="journal article" date="2021" name="PeerJ">
        <title>Extensive microbial diversity within the chicken gut microbiome revealed by metagenomics and culture.</title>
        <authorList>
            <person name="Gilroy R."/>
            <person name="Ravi A."/>
            <person name="Getino M."/>
            <person name="Pursley I."/>
            <person name="Horton D.L."/>
            <person name="Alikhan N.F."/>
            <person name="Baker D."/>
            <person name="Gharbi K."/>
            <person name="Hall N."/>
            <person name="Watson M."/>
            <person name="Adriaenssens E.M."/>
            <person name="Foster-Nyarko E."/>
            <person name="Jarju S."/>
            <person name="Secka A."/>
            <person name="Antonio M."/>
            <person name="Oren A."/>
            <person name="Chaudhuri R.R."/>
            <person name="La Ragione R."/>
            <person name="Hildebrand F."/>
            <person name="Pallen M.J."/>
        </authorList>
    </citation>
    <scope>NUCLEOTIDE SEQUENCE</scope>
    <source>
        <strain evidence="17">1748</strain>
    </source>
</reference>
<organism evidence="17 18">
    <name type="scientific">Candidatus Scatoplasma merdavium</name>
    <dbReference type="NCBI Taxonomy" id="2840932"/>
    <lineage>
        <taxon>Bacteria</taxon>
        <taxon>Bacillati</taxon>
        <taxon>Bacillota</taxon>
        <taxon>Bacilli</taxon>
        <taxon>Bacillales</taxon>
        <taxon>Candidatus Scatoplasma</taxon>
    </lineage>
</organism>
<dbReference type="Proteomes" id="UP000823629">
    <property type="component" value="Unassembled WGS sequence"/>
</dbReference>
<feature type="binding site" evidence="16">
    <location>
        <position position="117"/>
    </location>
    <ligand>
        <name>ATP</name>
        <dbReference type="ChEBI" id="CHEBI:30616"/>
    </ligand>
</feature>
<keyword evidence="12 16" id="KW-0630">Potassium</keyword>
<evidence type="ECO:0000313" key="17">
    <source>
        <dbReference type="EMBL" id="MBO8414254.1"/>
    </source>
</evidence>
<comment type="subcellular location">
    <subcellularLocation>
        <location evidence="3 16">Cytoplasm</location>
    </subcellularLocation>
</comment>
<dbReference type="HAMAP" id="MF_01274">
    <property type="entry name" value="Pantothen_kinase_3"/>
    <property type="match status" value="1"/>
</dbReference>
<evidence type="ECO:0000256" key="15">
    <source>
        <dbReference type="ARBA" id="ARBA00040883"/>
    </source>
</evidence>
<feature type="binding site" evidence="16">
    <location>
        <position position="114"/>
    </location>
    <ligand>
        <name>K(+)</name>
        <dbReference type="ChEBI" id="CHEBI:29103"/>
    </ligand>
</feature>
<evidence type="ECO:0000256" key="1">
    <source>
        <dbReference type="ARBA" id="ARBA00001206"/>
    </source>
</evidence>
<feature type="binding site" evidence="16">
    <location>
        <begin position="96"/>
        <end position="99"/>
    </location>
    <ligand>
        <name>substrate</name>
    </ligand>
</feature>
<comment type="catalytic activity">
    <reaction evidence="1 16">
        <text>(R)-pantothenate + ATP = (R)-4'-phosphopantothenate + ADP + H(+)</text>
        <dbReference type="Rhea" id="RHEA:16373"/>
        <dbReference type="ChEBI" id="CHEBI:10986"/>
        <dbReference type="ChEBI" id="CHEBI:15378"/>
        <dbReference type="ChEBI" id="CHEBI:29032"/>
        <dbReference type="ChEBI" id="CHEBI:30616"/>
        <dbReference type="ChEBI" id="CHEBI:456216"/>
        <dbReference type="EC" id="2.7.1.33"/>
    </reaction>
</comment>
<feature type="active site" description="Proton acceptor" evidence="16">
    <location>
        <position position="98"/>
    </location>
</feature>
<dbReference type="InterPro" id="IPR004619">
    <property type="entry name" value="Type_III_PanK"/>
</dbReference>
<dbReference type="Gene3D" id="3.30.420.40">
    <property type="match status" value="2"/>
</dbReference>
<comment type="cofactor">
    <cofactor evidence="16">
        <name>NH4(+)</name>
        <dbReference type="ChEBI" id="CHEBI:28938"/>
    </cofactor>
    <cofactor evidence="16">
        <name>K(+)</name>
        <dbReference type="ChEBI" id="CHEBI:29103"/>
    </cofactor>
    <text evidence="16">A monovalent cation. Ammonium or potassium.</text>
</comment>
<dbReference type="GO" id="GO:0005737">
    <property type="term" value="C:cytoplasm"/>
    <property type="evidence" value="ECO:0007669"/>
    <property type="project" value="UniProtKB-SubCell"/>
</dbReference>
<name>A0A9D9D946_9BACL</name>
<evidence type="ECO:0000256" key="4">
    <source>
        <dbReference type="ARBA" id="ARBA00005225"/>
    </source>
</evidence>
<dbReference type="SUPFAM" id="SSF53067">
    <property type="entry name" value="Actin-like ATPase domain"/>
    <property type="match status" value="1"/>
</dbReference>